<dbReference type="RefSeq" id="WP_266066244.1">
    <property type="nucleotide sequence ID" value="NZ_JAPHQA010000015.1"/>
</dbReference>
<dbReference type="InterPro" id="IPR018550">
    <property type="entry name" value="Lipid-A_deacylase-rel"/>
</dbReference>
<reference evidence="1" key="1">
    <citation type="submission" date="2022-11" db="EMBL/GenBank/DDBJ databases">
        <title>Chitin-degrading and fungicidal potential of chitinolytic bacterial strains from marine environment of the Pacific Ocean regions.</title>
        <authorList>
            <person name="Pentekhina I."/>
            <person name="Nedashkovskaya O."/>
            <person name="Seitkalieva A."/>
            <person name="Podvolotskaya A."/>
            <person name="Tekutyeva L."/>
            <person name="Balabanova L."/>
        </authorList>
    </citation>
    <scope>NUCLEOTIDE SEQUENCE</scope>
    <source>
        <strain evidence="1">KMM 6838</strain>
    </source>
</reference>
<protein>
    <submittedName>
        <fullName evidence="1">Acyloxyacyl hydrolase</fullName>
    </submittedName>
</protein>
<dbReference type="GO" id="GO:0016787">
    <property type="term" value="F:hydrolase activity"/>
    <property type="evidence" value="ECO:0007669"/>
    <property type="project" value="UniProtKB-KW"/>
</dbReference>
<dbReference type="Proteomes" id="UP001209730">
    <property type="component" value="Unassembled WGS sequence"/>
</dbReference>
<dbReference type="EMBL" id="JAPHQB010000015">
    <property type="protein sequence ID" value="MCX2802264.1"/>
    <property type="molecule type" value="Genomic_DNA"/>
</dbReference>
<dbReference type="Gene3D" id="2.40.160.20">
    <property type="match status" value="1"/>
</dbReference>
<proteinExistence type="predicted"/>
<accession>A0AB35HZH5</accession>
<name>A0AB35HZH5_MICTH</name>
<comment type="caution">
    <text evidence="1">The sequence shown here is derived from an EMBL/GenBank/DDBJ whole genome shotgun (WGS) entry which is preliminary data.</text>
</comment>
<evidence type="ECO:0000313" key="1">
    <source>
        <dbReference type="EMBL" id="MCX2802264.1"/>
    </source>
</evidence>
<dbReference type="Pfam" id="PF09411">
    <property type="entry name" value="PagL"/>
    <property type="match status" value="1"/>
</dbReference>
<evidence type="ECO:0000313" key="2">
    <source>
        <dbReference type="Proteomes" id="UP001209730"/>
    </source>
</evidence>
<organism evidence="1 2">
    <name type="scientific">Microbulbifer thermotolerans</name>
    <dbReference type="NCBI Taxonomy" id="252514"/>
    <lineage>
        <taxon>Bacteria</taxon>
        <taxon>Pseudomonadati</taxon>
        <taxon>Pseudomonadota</taxon>
        <taxon>Gammaproteobacteria</taxon>
        <taxon>Cellvibrionales</taxon>
        <taxon>Microbulbiferaceae</taxon>
        <taxon>Microbulbifer</taxon>
    </lineage>
</organism>
<dbReference type="AlphaFoldDB" id="A0AB35HZH5"/>
<keyword evidence="1" id="KW-0378">Hydrolase</keyword>
<sequence>MKLKFSWTKAAVILFVAVLTLALYSEDSEARDGVVLSLGHTVLNAHQTAGEVGYRFGRWEAAATRFGHGSTKRGDIDSAHAVSVSRIVRPGWKFLGAENYYRIGGSYVDGMPLVGNWNYRLGLGLAWDLVEVEYFHYSSAGINDPNTGIDGVQFRLRL</sequence>
<gene>
    <name evidence="1" type="ORF">OQJ68_10750</name>
</gene>